<dbReference type="Gene3D" id="3.30.240.20">
    <property type="entry name" value="bsu07140 like domains"/>
    <property type="match status" value="1"/>
</dbReference>
<comment type="subcellular location">
    <subcellularLocation>
        <location evidence="1">Cell membrane</location>
        <topology evidence="1">Multi-pass membrane protein</topology>
    </subcellularLocation>
</comment>
<evidence type="ECO:0000256" key="2">
    <source>
        <dbReference type="ARBA" id="ARBA00006448"/>
    </source>
</evidence>
<feature type="transmembrane region" description="Helical" evidence="7">
    <location>
        <begin position="67"/>
        <end position="88"/>
    </location>
</feature>
<evidence type="ECO:0000256" key="4">
    <source>
        <dbReference type="ARBA" id="ARBA00022692"/>
    </source>
</evidence>
<dbReference type="InterPro" id="IPR023090">
    <property type="entry name" value="UPF0702_alpha/beta_dom_sf"/>
</dbReference>
<dbReference type="InterPro" id="IPR007353">
    <property type="entry name" value="DUF421"/>
</dbReference>
<evidence type="ECO:0000313" key="10">
    <source>
        <dbReference type="Proteomes" id="UP001518976"/>
    </source>
</evidence>
<evidence type="ECO:0000256" key="7">
    <source>
        <dbReference type="SAM" id="Phobius"/>
    </source>
</evidence>
<evidence type="ECO:0000256" key="5">
    <source>
        <dbReference type="ARBA" id="ARBA00022989"/>
    </source>
</evidence>
<keyword evidence="4 7" id="KW-0812">Transmembrane</keyword>
<comment type="similarity">
    <text evidence="2">Belongs to the UPF0702 family.</text>
</comment>
<accession>A0ABS3WZE2</accession>
<organism evidence="9 10">
    <name type="scientific">Streptomyces spirodelae</name>
    <dbReference type="NCBI Taxonomy" id="2812904"/>
    <lineage>
        <taxon>Bacteria</taxon>
        <taxon>Bacillati</taxon>
        <taxon>Actinomycetota</taxon>
        <taxon>Actinomycetes</taxon>
        <taxon>Kitasatosporales</taxon>
        <taxon>Streptomycetaceae</taxon>
        <taxon>Streptomyces</taxon>
    </lineage>
</organism>
<evidence type="ECO:0000256" key="1">
    <source>
        <dbReference type="ARBA" id="ARBA00004651"/>
    </source>
</evidence>
<evidence type="ECO:0000313" key="9">
    <source>
        <dbReference type="EMBL" id="MBO8188487.1"/>
    </source>
</evidence>
<keyword evidence="6 7" id="KW-0472">Membrane</keyword>
<protein>
    <submittedName>
        <fullName evidence="9">DUF421 domain-containing protein</fullName>
    </submittedName>
</protein>
<reference evidence="9 10" key="1">
    <citation type="submission" date="2021-02" db="EMBL/GenBank/DDBJ databases">
        <title>Streptomyces spirodelae sp. nov., isolated from duckweed.</title>
        <authorList>
            <person name="Saimee Y."/>
            <person name="Duangmal K."/>
        </authorList>
    </citation>
    <scope>NUCLEOTIDE SEQUENCE [LARGE SCALE GENOMIC DNA]</scope>
    <source>
        <strain evidence="9 10">DW4-2</strain>
    </source>
</reference>
<dbReference type="EMBL" id="JAFFZN010000024">
    <property type="protein sequence ID" value="MBO8188487.1"/>
    <property type="molecule type" value="Genomic_DNA"/>
</dbReference>
<evidence type="ECO:0000256" key="6">
    <source>
        <dbReference type="ARBA" id="ARBA00023136"/>
    </source>
</evidence>
<dbReference type="Proteomes" id="UP001518976">
    <property type="component" value="Unassembled WGS sequence"/>
</dbReference>
<sequence length="188" mass="20454">MWHDMVTIEIPVVEKIVRTVLVYVVIIVLFRLAGKRGLASMNTFDFVVIFLLSNVVQNAVIGNDFSLLGGLVGAATLVAVNALVNRLLAVEGNMARLLEGKPTTVIEDGHIVRRAMRRLGLRTGEVEEVVRLQTGGTVKTVEHGSLEPDGRLLIVPGPEAQQATRADIDRLAERLAAIEEMLRAGRGK</sequence>
<dbReference type="PANTHER" id="PTHR34582">
    <property type="entry name" value="UPF0702 TRANSMEMBRANE PROTEIN YCAP"/>
    <property type="match status" value="1"/>
</dbReference>
<feature type="domain" description="YetF C-terminal" evidence="8">
    <location>
        <begin position="94"/>
        <end position="162"/>
    </location>
</feature>
<keyword evidence="5 7" id="KW-1133">Transmembrane helix</keyword>
<evidence type="ECO:0000256" key="3">
    <source>
        <dbReference type="ARBA" id="ARBA00022475"/>
    </source>
</evidence>
<name>A0ABS3WZE2_9ACTN</name>
<feature type="transmembrane region" description="Helical" evidence="7">
    <location>
        <begin position="12"/>
        <end position="32"/>
    </location>
</feature>
<dbReference type="Pfam" id="PF04239">
    <property type="entry name" value="DUF421"/>
    <property type="match status" value="1"/>
</dbReference>
<keyword evidence="10" id="KW-1185">Reference proteome</keyword>
<feature type="transmembrane region" description="Helical" evidence="7">
    <location>
        <begin position="44"/>
        <end position="61"/>
    </location>
</feature>
<dbReference type="PANTHER" id="PTHR34582:SF6">
    <property type="entry name" value="UPF0702 TRANSMEMBRANE PROTEIN YCAP"/>
    <property type="match status" value="1"/>
</dbReference>
<gene>
    <name evidence="9" type="ORF">JW592_23880</name>
</gene>
<keyword evidence="3" id="KW-1003">Cell membrane</keyword>
<evidence type="ECO:0000259" key="8">
    <source>
        <dbReference type="Pfam" id="PF04239"/>
    </source>
</evidence>
<comment type="caution">
    <text evidence="9">The sequence shown here is derived from an EMBL/GenBank/DDBJ whole genome shotgun (WGS) entry which is preliminary data.</text>
</comment>
<proteinExistence type="inferred from homology"/>